<proteinExistence type="predicted"/>
<organism evidence="5">
    <name type="scientific">Populus alba</name>
    <name type="common">White poplar</name>
    <dbReference type="NCBI Taxonomy" id="43335"/>
    <lineage>
        <taxon>Eukaryota</taxon>
        <taxon>Viridiplantae</taxon>
        <taxon>Streptophyta</taxon>
        <taxon>Embryophyta</taxon>
        <taxon>Tracheophyta</taxon>
        <taxon>Spermatophyta</taxon>
        <taxon>Magnoliopsida</taxon>
        <taxon>eudicotyledons</taxon>
        <taxon>Gunneridae</taxon>
        <taxon>Pentapetalae</taxon>
        <taxon>rosids</taxon>
        <taxon>fabids</taxon>
        <taxon>Malpighiales</taxon>
        <taxon>Salicaceae</taxon>
        <taxon>Saliceae</taxon>
        <taxon>Populus</taxon>
    </lineage>
</organism>
<name>A0A4U5PNU1_POPAL</name>
<dbReference type="PANTHER" id="PTHR33388:SF19">
    <property type="entry name" value="SPOROCYTELESS-LIKE EAR-CONTAINING PROTEIN"/>
    <property type="match status" value="1"/>
</dbReference>
<reference evidence="5" key="1">
    <citation type="submission" date="2018-10" db="EMBL/GenBank/DDBJ databases">
        <title>Population genomic analysis revealed the cold adaptation of white poplar.</title>
        <authorList>
            <person name="Liu Y.-J."/>
        </authorList>
    </citation>
    <scope>NUCLEOTIDE SEQUENCE [LARGE SCALE GENOMIC DNA]</scope>
    <source>
        <strain evidence="5">PAL-ZL1</strain>
    </source>
</reference>
<keyword evidence="2" id="KW-0805">Transcription regulation</keyword>
<dbReference type="EMBL" id="RCHU01000700">
    <property type="protein sequence ID" value="TKR98056.1"/>
    <property type="molecule type" value="Genomic_DNA"/>
</dbReference>
<gene>
    <name evidence="5" type="ORF">D5086_0000207280</name>
</gene>
<feature type="compositionally biased region" description="Basic residues" evidence="4">
    <location>
        <begin position="30"/>
        <end position="39"/>
    </location>
</feature>
<feature type="region of interest" description="Disordered" evidence="4">
    <location>
        <begin position="296"/>
        <end position="381"/>
    </location>
</feature>
<comment type="caution">
    <text evidence="5">The sequence shown here is derived from an EMBL/GenBank/DDBJ whole genome shotgun (WGS) entry which is preliminary data.</text>
</comment>
<protein>
    <submittedName>
        <fullName evidence="5">Uncharacterized protein</fullName>
    </submittedName>
</protein>
<evidence type="ECO:0000256" key="3">
    <source>
        <dbReference type="ARBA" id="ARBA00023163"/>
    </source>
</evidence>
<dbReference type="InterPro" id="IPR040356">
    <property type="entry name" value="SPEAR"/>
</dbReference>
<accession>A0A4U5PNU1</accession>
<feature type="compositionally biased region" description="Polar residues" evidence="4">
    <location>
        <begin position="328"/>
        <end position="343"/>
    </location>
</feature>
<evidence type="ECO:0000256" key="1">
    <source>
        <dbReference type="ARBA" id="ARBA00022491"/>
    </source>
</evidence>
<sequence length="381" mass="41420">MCSYTSISSDGDGHHGSNSGGNGVDNTCSKKAKKQKIPKRGPGVAELEKILRDQEKNDASFDETKNIEGFSVVSQLSSSYQRQSPVLSSHKSHPKNLPFAPDPHLFSPQSTTLFGNCSKNTSLQVCRGTGNGGSDIVLHEHGFLPTMWNSCQPRADIGGPRLASGNPFSMRSTNGPGQLFPSSSMAQGSPYSPTPMINFFPESVASSSSTTPPPVMVGSKRSFPFSMEAPPIPHHYRIPAFSLQFSRQDLSLTRASHGITFNPEQIEAVSRDENIGSKRNTDYGVAEGNLLLFGSPAIPSPSTHISQQEQSKSKHPLPFRESTEDSQHSWPSQGSESICNKPSFSFLPPVEQKSKVETNFSLNNEDRIEKRGDGIDLDLRL</sequence>
<keyword evidence="1" id="KW-0678">Repressor</keyword>
<evidence type="ECO:0000256" key="4">
    <source>
        <dbReference type="SAM" id="MobiDB-lite"/>
    </source>
</evidence>
<feature type="region of interest" description="Disordered" evidence="4">
    <location>
        <begin position="1"/>
        <end position="45"/>
    </location>
</feature>
<feature type="compositionally biased region" description="Basic and acidic residues" evidence="4">
    <location>
        <begin position="364"/>
        <end position="381"/>
    </location>
</feature>
<keyword evidence="3" id="KW-0804">Transcription</keyword>
<dbReference type="PANTHER" id="PTHR33388">
    <property type="entry name" value="OS01G0212500 PROTEIN"/>
    <property type="match status" value="1"/>
</dbReference>
<evidence type="ECO:0000313" key="5">
    <source>
        <dbReference type="EMBL" id="TKR98056.1"/>
    </source>
</evidence>
<dbReference type="AlphaFoldDB" id="A0A4U5PNU1"/>
<dbReference type="GO" id="GO:0003700">
    <property type="term" value="F:DNA-binding transcription factor activity"/>
    <property type="evidence" value="ECO:0007669"/>
    <property type="project" value="InterPro"/>
</dbReference>
<feature type="compositionally biased region" description="Polar residues" evidence="4">
    <location>
        <begin position="300"/>
        <end position="310"/>
    </location>
</feature>
<evidence type="ECO:0000256" key="2">
    <source>
        <dbReference type="ARBA" id="ARBA00023015"/>
    </source>
</evidence>